<dbReference type="EMBL" id="CAKMRJ010002223">
    <property type="protein sequence ID" value="CAH1428391.1"/>
    <property type="molecule type" value="Genomic_DNA"/>
</dbReference>
<evidence type="ECO:0000313" key="2">
    <source>
        <dbReference type="Proteomes" id="UP001157418"/>
    </source>
</evidence>
<name>A0AAU9MMR1_9ASTR</name>
<proteinExistence type="predicted"/>
<comment type="caution">
    <text evidence="1">The sequence shown here is derived from an EMBL/GenBank/DDBJ whole genome shotgun (WGS) entry which is preliminary data.</text>
</comment>
<dbReference type="AlphaFoldDB" id="A0AAU9MMR1"/>
<dbReference type="PANTHER" id="PTHR48463">
    <property type="entry name" value="DUF223 DOMAIN-CONTAINING PROTEIN"/>
    <property type="match status" value="1"/>
</dbReference>
<dbReference type="PANTHER" id="PTHR48463:SF1">
    <property type="entry name" value="DUF223 DOMAIN-CONTAINING PROTEIN"/>
    <property type="match status" value="1"/>
</dbReference>
<accession>A0AAU9MMR1</accession>
<dbReference type="Proteomes" id="UP001157418">
    <property type="component" value="Unassembled WGS sequence"/>
</dbReference>
<sequence>MSEDSTTISTLEYGCSGGALQVHILRTWTPQIRSYETWFLAVDKHGDTIQILGQKKDQGHIKSILTISNCYTISDYACAEPDEYQNWIGKEINISVVNASSICRIPDTRITPTTSFHFIFKSQIPDYVKQAPGVFVKSRELKTKNKEPYTLLILTTESDKEIPIGLWKECTNVLENFDRNLIEATPAPTVLAVTNAKIMTVEDTTDSITANLSENTVEKLNSITSEKAIQQHGHTHRKTLPPFIQD</sequence>
<protein>
    <recommendedName>
        <fullName evidence="3">DUF223 domain-containing protein</fullName>
    </recommendedName>
</protein>
<keyword evidence="2" id="KW-1185">Reference proteome</keyword>
<organism evidence="1 2">
    <name type="scientific">Lactuca virosa</name>
    <dbReference type="NCBI Taxonomy" id="75947"/>
    <lineage>
        <taxon>Eukaryota</taxon>
        <taxon>Viridiplantae</taxon>
        <taxon>Streptophyta</taxon>
        <taxon>Embryophyta</taxon>
        <taxon>Tracheophyta</taxon>
        <taxon>Spermatophyta</taxon>
        <taxon>Magnoliopsida</taxon>
        <taxon>eudicotyledons</taxon>
        <taxon>Gunneridae</taxon>
        <taxon>Pentapetalae</taxon>
        <taxon>asterids</taxon>
        <taxon>campanulids</taxon>
        <taxon>Asterales</taxon>
        <taxon>Asteraceae</taxon>
        <taxon>Cichorioideae</taxon>
        <taxon>Cichorieae</taxon>
        <taxon>Lactucinae</taxon>
        <taxon>Lactuca</taxon>
    </lineage>
</organism>
<evidence type="ECO:0008006" key="3">
    <source>
        <dbReference type="Google" id="ProtNLM"/>
    </source>
</evidence>
<gene>
    <name evidence="1" type="ORF">LVIROSA_LOCUS15323</name>
</gene>
<evidence type="ECO:0000313" key="1">
    <source>
        <dbReference type="EMBL" id="CAH1428391.1"/>
    </source>
</evidence>
<reference evidence="1 2" key="1">
    <citation type="submission" date="2022-01" db="EMBL/GenBank/DDBJ databases">
        <authorList>
            <person name="Xiong W."/>
            <person name="Schranz E."/>
        </authorList>
    </citation>
    <scope>NUCLEOTIDE SEQUENCE [LARGE SCALE GENOMIC DNA]</scope>
</reference>